<dbReference type="SUPFAM" id="SSF52540">
    <property type="entry name" value="P-loop containing nucleoside triphosphate hydrolases"/>
    <property type="match status" value="1"/>
</dbReference>
<dbReference type="InterPro" id="IPR030379">
    <property type="entry name" value="G_SEPTIN_dom"/>
</dbReference>
<dbReference type="CDD" id="cd01850">
    <property type="entry name" value="CDC_Septin"/>
    <property type="match status" value="1"/>
</dbReference>
<feature type="region of interest" description="Disordered" evidence="5">
    <location>
        <begin position="419"/>
        <end position="448"/>
    </location>
</feature>
<evidence type="ECO:0000313" key="8">
    <source>
        <dbReference type="Proteomes" id="UP000018936"/>
    </source>
</evidence>
<comment type="caution">
    <text evidence="7">The sequence shown here is derived from an EMBL/GenBank/DDBJ whole genome shotgun (WGS) entry which is preliminary data.</text>
</comment>
<gene>
    <name evidence="7" type="primary">SEPT10</name>
    <name evidence="7" type="ORF">L345_02602</name>
</gene>
<feature type="non-terminal residue" evidence="7">
    <location>
        <position position="1"/>
    </location>
</feature>
<reference evidence="7 8" key="1">
    <citation type="journal article" date="2013" name="Proc. Natl. Acad. Sci. U.S.A.">
        <title>The king cobra genome reveals dynamic gene evolution and adaptation in the snake venom system.</title>
        <authorList>
            <person name="Vonk F.J."/>
            <person name="Casewell N.R."/>
            <person name="Henkel C.V."/>
            <person name="Heimberg A.M."/>
            <person name="Jansen H.J."/>
            <person name="McCleary R.J."/>
            <person name="Kerkkamp H.M."/>
            <person name="Vos R.A."/>
            <person name="Guerreiro I."/>
            <person name="Calvete J.J."/>
            <person name="Wuster W."/>
            <person name="Woods A.E."/>
            <person name="Logan J.M."/>
            <person name="Harrison R.A."/>
            <person name="Castoe T.A."/>
            <person name="de Koning A.P."/>
            <person name="Pollock D.D."/>
            <person name="Yandell M."/>
            <person name="Calderon D."/>
            <person name="Renjifo C."/>
            <person name="Currier R.B."/>
            <person name="Salgado D."/>
            <person name="Pla D."/>
            <person name="Sanz L."/>
            <person name="Hyder A.S."/>
            <person name="Ribeiro J.M."/>
            <person name="Arntzen J.W."/>
            <person name="van den Thillart G.E."/>
            <person name="Boetzer M."/>
            <person name="Pirovano W."/>
            <person name="Dirks R.P."/>
            <person name="Spaink H.P."/>
            <person name="Duboule D."/>
            <person name="McGlinn E."/>
            <person name="Kini R.M."/>
            <person name="Richardson M.K."/>
        </authorList>
    </citation>
    <scope>NUCLEOTIDE SEQUENCE</scope>
    <source>
        <tissue evidence="7">Blood</tissue>
    </source>
</reference>
<evidence type="ECO:0000256" key="2">
    <source>
        <dbReference type="ARBA" id="ARBA00023134"/>
    </source>
</evidence>
<dbReference type="GO" id="GO:0005525">
    <property type="term" value="F:GTP binding"/>
    <property type="evidence" value="ECO:0007669"/>
    <property type="project" value="UniProtKB-KW"/>
</dbReference>
<comment type="similarity">
    <text evidence="3">Belongs to the TRAFAC class TrmE-Era-EngA-EngB-Septin-like GTPase superfamily. Septin GTPase family.</text>
</comment>
<feature type="coiled-coil region" evidence="4">
    <location>
        <begin position="338"/>
        <end position="416"/>
    </location>
</feature>
<accession>V8PC74</accession>
<keyword evidence="2 3" id="KW-0342">GTP-binding</keyword>
<proteinExistence type="inferred from homology"/>
<name>V8PC74_OPHHA</name>
<dbReference type="InterPro" id="IPR016491">
    <property type="entry name" value="Septin"/>
</dbReference>
<evidence type="ECO:0000256" key="1">
    <source>
        <dbReference type="ARBA" id="ARBA00022741"/>
    </source>
</evidence>
<evidence type="ECO:0000256" key="3">
    <source>
        <dbReference type="RuleBase" id="RU004560"/>
    </source>
</evidence>
<dbReference type="OrthoDB" id="416553at2759"/>
<dbReference type="FunFam" id="3.40.50.300:FF:005009">
    <property type="entry name" value="Septin 6"/>
    <property type="match status" value="1"/>
</dbReference>
<evidence type="ECO:0000259" key="6">
    <source>
        <dbReference type="PROSITE" id="PS51719"/>
    </source>
</evidence>
<dbReference type="AlphaFoldDB" id="V8PC74"/>
<dbReference type="Proteomes" id="UP000018936">
    <property type="component" value="Unassembled WGS sequence"/>
</dbReference>
<dbReference type="PROSITE" id="PS51719">
    <property type="entry name" value="G_SEPTIN"/>
    <property type="match status" value="1"/>
</dbReference>
<evidence type="ECO:0000313" key="7">
    <source>
        <dbReference type="EMBL" id="ETE71576.1"/>
    </source>
</evidence>
<dbReference type="EMBL" id="AZIM01000342">
    <property type="protein sequence ID" value="ETE71576.1"/>
    <property type="molecule type" value="Genomic_DNA"/>
</dbReference>
<keyword evidence="1 3" id="KW-0547">Nucleotide-binding</keyword>
<dbReference type="Gene3D" id="3.40.50.300">
    <property type="entry name" value="P-loop containing nucleotide triphosphate hydrolases"/>
    <property type="match status" value="2"/>
</dbReference>
<dbReference type="PANTHER" id="PTHR18884">
    <property type="entry name" value="SEPTIN"/>
    <property type="match status" value="1"/>
</dbReference>
<dbReference type="Pfam" id="PF00735">
    <property type="entry name" value="Septin"/>
    <property type="match status" value="1"/>
</dbReference>
<protein>
    <submittedName>
        <fullName evidence="7">Septin-10</fullName>
    </submittedName>
</protein>
<keyword evidence="8" id="KW-1185">Reference proteome</keyword>
<evidence type="ECO:0000256" key="5">
    <source>
        <dbReference type="SAM" id="MobiDB-lite"/>
    </source>
</evidence>
<dbReference type="InterPro" id="IPR027417">
    <property type="entry name" value="P-loop_NTPase"/>
</dbReference>
<keyword evidence="4" id="KW-0175">Coiled coil</keyword>
<feature type="compositionally biased region" description="Basic and acidic residues" evidence="5">
    <location>
        <begin position="436"/>
        <end position="448"/>
    </location>
</feature>
<organism evidence="7 8">
    <name type="scientific">Ophiophagus hannah</name>
    <name type="common">King cobra</name>
    <name type="synonym">Naja hannah</name>
    <dbReference type="NCBI Taxonomy" id="8665"/>
    <lineage>
        <taxon>Eukaryota</taxon>
        <taxon>Metazoa</taxon>
        <taxon>Chordata</taxon>
        <taxon>Craniata</taxon>
        <taxon>Vertebrata</taxon>
        <taxon>Euteleostomi</taxon>
        <taxon>Lepidosauria</taxon>
        <taxon>Squamata</taxon>
        <taxon>Bifurcata</taxon>
        <taxon>Unidentata</taxon>
        <taxon>Episquamata</taxon>
        <taxon>Toxicofera</taxon>
        <taxon>Serpentes</taxon>
        <taxon>Colubroidea</taxon>
        <taxon>Elapidae</taxon>
        <taxon>Elapinae</taxon>
        <taxon>Ophiophagus</taxon>
    </lineage>
</organism>
<sequence>RLPFRAASHHHQLHSSCWDWSWKFDTGSHPPSPLSLARGDPSPHVMASSDVARQLKNCRSLFLSGHVGFDSLPDQLVNKSIHQGFCFNILSIGETGIGKSTLIDTLFNTSFDDHVSTHFQPNVRLKAQTYELQESNVRLKLTIVNTVGFGDQINKDDSYQPIVDYIDAQFEAYLQEELKIKRSLYNYHDTRIHVNIIPVIAKADTISKSELQKFKIKIMSELVSNGVQIYQFPTDDESIAKINATMNGHLPFAVVGSTEELKIGNKVVKARQYPWGIVQVENENHCDFVKLREMLICTNMEDLREQTHMRHYELYRRCKLEEMGFRDTGPENKPVSLQETYEAKRHEFLGELEQKQEEMRQMFVQRVKEKEALLKEAERELQMKFEHLKRLHQEERMKVEEKRKLLEDEIIAFNKRKAASDILQGRPLPPTPTAGFKKDKDRKNPGFM</sequence>
<feature type="domain" description="Septin-type G" evidence="6">
    <location>
        <begin position="83"/>
        <end position="322"/>
    </location>
</feature>
<evidence type="ECO:0000256" key="4">
    <source>
        <dbReference type="SAM" id="Coils"/>
    </source>
</evidence>
<dbReference type="PIRSF" id="PIRSF006698">
    <property type="entry name" value="Septin"/>
    <property type="match status" value="1"/>
</dbReference>